<dbReference type="InterPro" id="IPR011701">
    <property type="entry name" value="MFS"/>
</dbReference>
<organism evidence="6 7">
    <name type="scientific">Caenorhabditis angaria</name>
    <dbReference type="NCBI Taxonomy" id="860376"/>
    <lineage>
        <taxon>Eukaryota</taxon>
        <taxon>Metazoa</taxon>
        <taxon>Ecdysozoa</taxon>
        <taxon>Nematoda</taxon>
        <taxon>Chromadorea</taxon>
        <taxon>Rhabditida</taxon>
        <taxon>Rhabditina</taxon>
        <taxon>Rhabditomorpha</taxon>
        <taxon>Rhabditoidea</taxon>
        <taxon>Rhabditidae</taxon>
        <taxon>Peloderinae</taxon>
        <taxon>Caenorhabditis</taxon>
    </lineage>
</organism>
<dbReference type="Pfam" id="PF07690">
    <property type="entry name" value="MFS_1"/>
    <property type="match status" value="2"/>
</dbReference>
<feature type="transmembrane region" description="Helical" evidence="5">
    <location>
        <begin position="150"/>
        <end position="182"/>
    </location>
</feature>
<dbReference type="CDD" id="cd17326">
    <property type="entry name" value="MFS_MFSD8"/>
    <property type="match status" value="1"/>
</dbReference>
<dbReference type="GO" id="GO:0005765">
    <property type="term" value="C:lysosomal membrane"/>
    <property type="evidence" value="ECO:0007669"/>
    <property type="project" value="TreeGrafter"/>
</dbReference>
<gene>
    <name evidence="6" type="ORF">CAMP_LOCUS12591</name>
</gene>
<dbReference type="AlphaFoldDB" id="A0A9P1ITE9"/>
<feature type="transmembrane region" description="Helical" evidence="5">
    <location>
        <begin position="363"/>
        <end position="383"/>
    </location>
</feature>
<keyword evidence="7" id="KW-1185">Reference proteome</keyword>
<feature type="transmembrane region" description="Helical" evidence="5">
    <location>
        <begin position="205"/>
        <end position="225"/>
    </location>
</feature>
<evidence type="ECO:0000313" key="7">
    <source>
        <dbReference type="Proteomes" id="UP001152747"/>
    </source>
</evidence>
<comment type="caution">
    <text evidence="6">The sequence shown here is derived from an EMBL/GenBank/DDBJ whole genome shotgun (WGS) entry which is preliminary data.</text>
</comment>
<evidence type="ECO:0000256" key="3">
    <source>
        <dbReference type="ARBA" id="ARBA00022989"/>
    </source>
</evidence>
<keyword evidence="2 5" id="KW-0812">Transmembrane</keyword>
<feature type="transmembrane region" description="Helical" evidence="5">
    <location>
        <begin position="82"/>
        <end position="101"/>
    </location>
</feature>
<evidence type="ECO:0000256" key="5">
    <source>
        <dbReference type="SAM" id="Phobius"/>
    </source>
</evidence>
<protein>
    <recommendedName>
        <fullName evidence="8">Major facilitator superfamily (MFS) profile domain-containing protein</fullName>
    </recommendedName>
</protein>
<keyword evidence="3 5" id="KW-1133">Transmembrane helix</keyword>
<name>A0A9P1ITE9_9PELO</name>
<dbReference type="Proteomes" id="UP001152747">
    <property type="component" value="Unassembled WGS sequence"/>
</dbReference>
<dbReference type="SUPFAM" id="SSF103473">
    <property type="entry name" value="MFS general substrate transporter"/>
    <property type="match status" value="1"/>
</dbReference>
<evidence type="ECO:0000256" key="4">
    <source>
        <dbReference type="ARBA" id="ARBA00023136"/>
    </source>
</evidence>
<evidence type="ECO:0000313" key="6">
    <source>
        <dbReference type="EMBL" id="CAI5449954.1"/>
    </source>
</evidence>
<sequence>MSVLKKTDWKSMWISIFLQFLVGVQISVYYMSMWPYLSGLDSTADMDFLGWIVAACSIGATISTPIYGYWNQKTMSVKYPAITGFIIAALGQLWYGLLYLFPTHTKWIMLSARLLTGLGVGNISAIRVYAATASTEEDRMRAISFGTAGFVSGVSFGPVISAVFTPLAAICIYLFTIINIIATNIEVMSTPLTTVLYDWKDSDAILYNGIIVFLSCAVSVAFNMTQGMTRLGDVDKRIQMLLGTSIFLLYNLFMYPWPIIYEGPLNFIPRNETSMTIGGCLETYTWCNSTTRVPQNVYIFCFIVFFGLAFPFIEAPSAALYSEVLGPRKQGTMQGIFSMVGNFAPVIGSLVSTSLFQHTGYKYVILFQTVILLIGAGLIFGFYRRLVPLKVVRNSNFSDVAKF</sequence>
<dbReference type="PANTHER" id="PTHR23510:SF20">
    <property type="entry name" value="MAJOR FACILITATOR SUPERFAMILY (MFS) PROFILE DOMAIN-CONTAINING PROTEIN"/>
    <property type="match status" value="1"/>
</dbReference>
<feature type="transmembrane region" description="Helical" evidence="5">
    <location>
        <begin position="237"/>
        <end position="257"/>
    </location>
</feature>
<comment type="subcellular location">
    <subcellularLocation>
        <location evidence="1">Membrane</location>
        <topology evidence="1">Multi-pass membrane protein</topology>
    </subcellularLocation>
</comment>
<dbReference type="InterPro" id="IPR036259">
    <property type="entry name" value="MFS_trans_sf"/>
</dbReference>
<dbReference type="EMBL" id="CANHGI010000005">
    <property type="protein sequence ID" value="CAI5449954.1"/>
    <property type="molecule type" value="Genomic_DNA"/>
</dbReference>
<feature type="transmembrane region" description="Helical" evidence="5">
    <location>
        <begin position="297"/>
        <end position="315"/>
    </location>
</feature>
<evidence type="ECO:0000256" key="2">
    <source>
        <dbReference type="ARBA" id="ARBA00022692"/>
    </source>
</evidence>
<proteinExistence type="predicted"/>
<feature type="transmembrane region" description="Helical" evidence="5">
    <location>
        <begin position="48"/>
        <end position="70"/>
    </location>
</feature>
<evidence type="ECO:0008006" key="8">
    <source>
        <dbReference type="Google" id="ProtNLM"/>
    </source>
</evidence>
<dbReference type="GO" id="GO:0022857">
    <property type="term" value="F:transmembrane transporter activity"/>
    <property type="evidence" value="ECO:0007669"/>
    <property type="project" value="InterPro"/>
</dbReference>
<dbReference type="OrthoDB" id="370281at2759"/>
<reference evidence="6" key="1">
    <citation type="submission" date="2022-11" db="EMBL/GenBank/DDBJ databases">
        <authorList>
            <person name="Kikuchi T."/>
        </authorList>
    </citation>
    <scope>NUCLEOTIDE SEQUENCE</scope>
    <source>
        <strain evidence="6">PS1010</strain>
    </source>
</reference>
<dbReference type="PANTHER" id="PTHR23510">
    <property type="entry name" value="INNER MEMBRANE TRANSPORT PROTEIN YAJR"/>
    <property type="match status" value="1"/>
</dbReference>
<keyword evidence="4 5" id="KW-0472">Membrane</keyword>
<feature type="transmembrane region" description="Helical" evidence="5">
    <location>
        <begin position="336"/>
        <end position="357"/>
    </location>
</feature>
<dbReference type="Gene3D" id="1.20.1250.20">
    <property type="entry name" value="MFS general substrate transporter like domains"/>
    <property type="match status" value="1"/>
</dbReference>
<evidence type="ECO:0000256" key="1">
    <source>
        <dbReference type="ARBA" id="ARBA00004141"/>
    </source>
</evidence>
<dbReference type="InterPro" id="IPR051068">
    <property type="entry name" value="MFS_Domain-Containing_Protein"/>
</dbReference>
<accession>A0A9P1ITE9</accession>
<feature type="transmembrane region" description="Helical" evidence="5">
    <location>
        <begin position="107"/>
        <end position="129"/>
    </location>
</feature>
<feature type="transmembrane region" description="Helical" evidence="5">
    <location>
        <begin position="12"/>
        <end position="36"/>
    </location>
</feature>